<proteinExistence type="predicted"/>
<evidence type="ECO:0000259" key="2">
    <source>
        <dbReference type="Pfam" id="PF05686"/>
    </source>
</evidence>
<feature type="domain" description="Glycosyl transferase CAP10" evidence="2">
    <location>
        <begin position="141"/>
        <end position="265"/>
    </location>
</feature>
<dbReference type="InterPro" id="IPR006598">
    <property type="entry name" value="CAP10"/>
</dbReference>
<evidence type="ECO:0000313" key="4">
    <source>
        <dbReference type="Proteomes" id="UP001328107"/>
    </source>
</evidence>
<organism evidence="3 4">
    <name type="scientific">Pristionchus mayeri</name>
    <dbReference type="NCBI Taxonomy" id="1317129"/>
    <lineage>
        <taxon>Eukaryota</taxon>
        <taxon>Metazoa</taxon>
        <taxon>Ecdysozoa</taxon>
        <taxon>Nematoda</taxon>
        <taxon>Chromadorea</taxon>
        <taxon>Rhabditida</taxon>
        <taxon>Rhabditina</taxon>
        <taxon>Diplogasteromorpha</taxon>
        <taxon>Diplogasteroidea</taxon>
        <taxon>Neodiplogasteridae</taxon>
        <taxon>Pristionchus</taxon>
    </lineage>
</organism>
<feature type="signal peptide" evidence="1">
    <location>
        <begin position="1"/>
        <end position="17"/>
    </location>
</feature>
<gene>
    <name evidence="3" type="ORF">PMAYCL1PPCAC_21135</name>
</gene>
<dbReference type="AlphaFoldDB" id="A0AAN5I4D9"/>
<keyword evidence="1" id="KW-0732">Signal</keyword>
<name>A0AAN5I4D9_9BILA</name>
<dbReference type="Proteomes" id="UP001328107">
    <property type="component" value="Unassembled WGS sequence"/>
</dbReference>
<feature type="chain" id="PRO_5042970361" description="Glycosyl transferase CAP10 domain-containing protein" evidence="1">
    <location>
        <begin position="18"/>
        <end position="276"/>
    </location>
</feature>
<keyword evidence="4" id="KW-1185">Reference proteome</keyword>
<evidence type="ECO:0000313" key="3">
    <source>
        <dbReference type="EMBL" id="GMR50940.1"/>
    </source>
</evidence>
<feature type="non-terminal residue" evidence="3">
    <location>
        <position position="276"/>
    </location>
</feature>
<accession>A0AAN5I4D9</accession>
<dbReference type="Pfam" id="PF05686">
    <property type="entry name" value="Glyco_transf_90"/>
    <property type="match status" value="1"/>
</dbReference>
<dbReference type="EMBL" id="BTRK01000005">
    <property type="protein sequence ID" value="GMR50940.1"/>
    <property type="molecule type" value="Genomic_DNA"/>
</dbReference>
<protein>
    <recommendedName>
        <fullName evidence="2">Glycosyl transferase CAP10 domain-containing protein</fullName>
    </recommendedName>
</protein>
<sequence>MRLLLFLLLLLVHSASAFRAICYGEPGVNLPIRYFFAHLQDDDGRNRTDAVSDLNLHVDRKKDEGCRFHASLIDRGDGSYIGRIRILGSCLSLSISLMTKEKDELCKLEMSNVDGSLLLQEECLCPDSIPSSAKWIEHATCDNEPQLEEDLARFPKISFSSVLSEAVKLFGQPQHSRSYSTCHYAIKSNKIYRKCYGEYVGFAAFADDVLLSITRKMVLPDTQFIMNLGDYPLSHGSRGVKLPIISWCGSTETMDIVVPTYALTNTLLRGELFYPL</sequence>
<comment type="caution">
    <text evidence="3">The sequence shown here is derived from an EMBL/GenBank/DDBJ whole genome shotgun (WGS) entry which is preliminary data.</text>
</comment>
<reference evidence="4" key="1">
    <citation type="submission" date="2022-10" db="EMBL/GenBank/DDBJ databases">
        <title>Genome assembly of Pristionchus species.</title>
        <authorList>
            <person name="Yoshida K."/>
            <person name="Sommer R.J."/>
        </authorList>
    </citation>
    <scope>NUCLEOTIDE SEQUENCE [LARGE SCALE GENOMIC DNA]</scope>
    <source>
        <strain evidence="4">RS5460</strain>
    </source>
</reference>
<evidence type="ECO:0000256" key="1">
    <source>
        <dbReference type="SAM" id="SignalP"/>
    </source>
</evidence>